<dbReference type="EMBL" id="JADIMT010000069">
    <property type="protein sequence ID" value="MBO8436521.1"/>
    <property type="molecule type" value="Genomic_DNA"/>
</dbReference>
<dbReference type="GO" id="GO:0008237">
    <property type="term" value="F:metallopeptidase activity"/>
    <property type="evidence" value="ECO:0007669"/>
    <property type="project" value="UniProtKB-KW"/>
</dbReference>
<evidence type="ECO:0000313" key="10">
    <source>
        <dbReference type="EMBL" id="MBO8436521.1"/>
    </source>
</evidence>
<evidence type="ECO:0000256" key="8">
    <source>
        <dbReference type="NCBIfam" id="TIGR01882"/>
    </source>
</evidence>
<dbReference type="EC" id="3.4.11.4" evidence="8"/>
<keyword evidence="3" id="KW-0645">Protease</keyword>
<dbReference type="InterPro" id="IPR010161">
    <property type="entry name" value="Peptidase_M20B"/>
</dbReference>
<keyword evidence="4" id="KW-0479">Metal-binding</keyword>
<sequence>MEKFTGLLNRFLDYTACDTMSIPALVGKERPTSEGQEKLLLHLKAELEAMGLSVYYGEEKVLMGRLDGNAEGKCVAFMAHVDTADDVPGNNVKARVWREYDGSDIVLDGVSIERKDNPDLESYIGGTIITSDGKTLLGADDKAGVAIIMESLSYLVSHPEIRHPDIEVFFTPDEETGSGMLSFPYKRMKSSVCYTFDGGREGEVETECFNGADVNFSIHGTVCHFGAARGRMHNALTAAAAIIAALPASESPEATDGRYGYYCPDMLEGTAGEAKLSVIIRDFSNDGFEHRIKALQTLAESVSILNGVTIETSVAISYRNMAEGNNKHPEAMEAVFKAAQRLAMPLERNIIRGGTDGAMLAANGIASPNLFTGAHNMHSLTEWVALESMEKGVDLMLAIIEEMLL</sequence>
<dbReference type="Pfam" id="PF01546">
    <property type="entry name" value="Peptidase_M20"/>
    <property type="match status" value="1"/>
</dbReference>
<evidence type="ECO:0000313" key="11">
    <source>
        <dbReference type="Proteomes" id="UP000823615"/>
    </source>
</evidence>
<dbReference type="InterPro" id="IPR001261">
    <property type="entry name" value="ArgE/DapE_CS"/>
</dbReference>
<dbReference type="InterPro" id="IPR036264">
    <property type="entry name" value="Bact_exopeptidase_dim_dom"/>
</dbReference>
<dbReference type="NCBIfam" id="TIGR01882">
    <property type="entry name" value="peptidase-T"/>
    <property type="match status" value="1"/>
</dbReference>
<dbReference type="SUPFAM" id="SSF55031">
    <property type="entry name" value="Bacterial exopeptidase dimerisation domain"/>
    <property type="match status" value="1"/>
</dbReference>
<dbReference type="PANTHER" id="PTHR42994:SF2">
    <property type="entry name" value="PEPTIDASE"/>
    <property type="match status" value="1"/>
</dbReference>
<dbReference type="Pfam" id="PF07687">
    <property type="entry name" value="M20_dimer"/>
    <property type="match status" value="1"/>
</dbReference>
<evidence type="ECO:0000256" key="3">
    <source>
        <dbReference type="ARBA" id="ARBA00022670"/>
    </source>
</evidence>
<organism evidence="10 11">
    <name type="scientific">Candidatus Ornithospirochaeta stercoripullorum</name>
    <dbReference type="NCBI Taxonomy" id="2840899"/>
    <lineage>
        <taxon>Bacteria</taxon>
        <taxon>Pseudomonadati</taxon>
        <taxon>Spirochaetota</taxon>
        <taxon>Spirochaetia</taxon>
        <taxon>Spirochaetales</taxon>
        <taxon>Spirochaetaceae</taxon>
        <taxon>Spirochaetaceae incertae sedis</taxon>
        <taxon>Candidatus Ornithospirochaeta</taxon>
    </lineage>
</organism>
<dbReference type="Proteomes" id="UP000823615">
    <property type="component" value="Unassembled WGS sequence"/>
</dbReference>
<reference evidence="10" key="1">
    <citation type="submission" date="2020-10" db="EMBL/GenBank/DDBJ databases">
        <authorList>
            <person name="Gilroy R."/>
        </authorList>
    </citation>
    <scope>NUCLEOTIDE SEQUENCE</scope>
    <source>
        <strain evidence="10">7293</strain>
    </source>
</reference>
<feature type="domain" description="Peptidase M20 dimerisation" evidence="9">
    <location>
        <begin position="209"/>
        <end position="301"/>
    </location>
</feature>
<dbReference type="NCBIfam" id="NF009920">
    <property type="entry name" value="PRK13381.1"/>
    <property type="match status" value="1"/>
</dbReference>
<dbReference type="Gene3D" id="3.40.630.10">
    <property type="entry name" value="Zn peptidases"/>
    <property type="match status" value="1"/>
</dbReference>
<dbReference type="PANTHER" id="PTHR42994">
    <property type="entry name" value="PEPTIDASE T"/>
    <property type="match status" value="1"/>
</dbReference>
<dbReference type="GO" id="GO:0006508">
    <property type="term" value="P:proteolysis"/>
    <property type="evidence" value="ECO:0007669"/>
    <property type="project" value="UniProtKB-UniRule"/>
</dbReference>
<keyword evidence="6" id="KW-0862">Zinc</keyword>
<evidence type="ECO:0000256" key="1">
    <source>
        <dbReference type="ARBA" id="ARBA00001947"/>
    </source>
</evidence>
<protein>
    <recommendedName>
        <fullName evidence="8">Peptidase T</fullName>
        <ecNumber evidence="8">3.4.11.4</ecNumber>
    </recommendedName>
</protein>
<comment type="similarity">
    <text evidence="2">Belongs to the peptidase M20B family.</text>
</comment>
<dbReference type="PROSITE" id="PS00758">
    <property type="entry name" value="ARGE_DAPE_CPG2_1"/>
    <property type="match status" value="1"/>
</dbReference>
<evidence type="ECO:0000256" key="7">
    <source>
        <dbReference type="ARBA" id="ARBA00023049"/>
    </source>
</evidence>
<dbReference type="SUPFAM" id="SSF53187">
    <property type="entry name" value="Zn-dependent exopeptidases"/>
    <property type="match status" value="1"/>
</dbReference>
<dbReference type="Gene3D" id="3.30.70.360">
    <property type="match status" value="1"/>
</dbReference>
<name>A0A9D9H4X7_9SPIO</name>
<accession>A0A9D9H4X7</accession>
<comment type="cofactor">
    <cofactor evidence="1">
        <name>Zn(2+)</name>
        <dbReference type="ChEBI" id="CHEBI:29105"/>
    </cofactor>
</comment>
<evidence type="ECO:0000256" key="2">
    <source>
        <dbReference type="ARBA" id="ARBA00009692"/>
    </source>
</evidence>
<gene>
    <name evidence="10" type="primary">pepT</name>
    <name evidence="10" type="ORF">IAA97_06040</name>
</gene>
<reference evidence="10" key="2">
    <citation type="journal article" date="2021" name="PeerJ">
        <title>Extensive microbial diversity within the chicken gut microbiome revealed by metagenomics and culture.</title>
        <authorList>
            <person name="Gilroy R."/>
            <person name="Ravi A."/>
            <person name="Getino M."/>
            <person name="Pursley I."/>
            <person name="Horton D.L."/>
            <person name="Alikhan N.F."/>
            <person name="Baker D."/>
            <person name="Gharbi K."/>
            <person name="Hall N."/>
            <person name="Watson M."/>
            <person name="Adriaenssens E.M."/>
            <person name="Foster-Nyarko E."/>
            <person name="Jarju S."/>
            <person name="Secka A."/>
            <person name="Antonio M."/>
            <person name="Oren A."/>
            <person name="Chaudhuri R.R."/>
            <person name="La Ragione R."/>
            <person name="Hildebrand F."/>
            <person name="Pallen M.J."/>
        </authorList>
    </citation>
    <scope>NUCLEOTIDE SEQUENCE</scope>
    <source>
        <strain evidence="10">7293</strain>
    </source>
</reference>
<keyword evidence="10" id="KW-0031">Aminopeptidase</keyword>
<evidence type="ECO:0000259" key="9">
    <source>
        <dbReference type="Pfam" id="PF07687"/>
    </source>
</evidence>
<dbReference type="GO" id="GO:0008270">
    <property type="term" value="F:zinc ion binding"/>
    <property type="evidence" value="ECO:0007669"/>
    <property type="project" value="InterPro"/>
</dbReference>
<dbReference type="InterPro" id="IPR011650">
    <property type="entry name" value="Peptidase_M20_dimer"/>
</dbReference>
<dbReference type="InterPro" id="IPR002933">
    <property type="entry name" value="Peptidase_M20"/>
</dbReference>
<evidence type="ECO:0000256" key="5">
    <source>
        <dbReference type="ARBA" id="ARBA00022801"/>
    </source>
</evidence>
<evidence type="ECO:0000256" key="4">
    <source>
        <dbReference type="ARBA" id="ARBA00022723"/>
    </source>
</evidence>
<dbReference type="GO" id="GO:0006518">
    <property type="term" value="P:peptide metabolic process"/>
    <property type="evidence" value="ECO:0007669"/>
    <property type="project" value="InterPro"/>
</dbReference>
<dbReference type="GO" id="GO:0045148">
    <property type="term" value="F:tripeptide aminopeptidase activity"/>
    <property type="evidence" value="ECO:0007669"/>
    <property type="project" value="UniProtKB-UniRule"/>
</dbReference>
<comment type="caution">
    <text evidence="10">The sequence shown here is derived from an EMBL/GenBank/DDBJ whole genome shotgun (WGS) entry which is preliminary data.</text>
</comment>
<keyword evidence="5 10" id="KW-0378">Hydrolase</keyword>
<evidence type="ECO:0000256" key="6">
    <source>
        <dbReference type="ARBA" id="ARBA00022833"/>
    </source>
</evidence>
<keyword evidence="7" id="KW-0482">Metalloprotease</keyword>
<dbReference type="NCBIfam" id="NF003976">
    <property type="entry name" value="PRK05469.1"/>
    <property type="match status" value="1"/>
</dbReference>
<proteinExistence type="inferred from homology"/>
<dbReference type="AlphaFoldDB" id="A0A9D9H4X7"/>